<accession>A0A369K649</accession>
<protein>
    <submittedName>
        <fullName evidence="3">Uncharacterized protein</fullName>
    </submittedName>
</protein>
<evidence type="ECO:0000256" key="1">
    <source>
        <dbReference type="SAM" id="Phobius"/>
    </source>
</evidence>
<feature type="transmembrane region" description="Helical" evidence="1">
    <location>
        <begin position="77"/>
        <end position="100"/>
    </location>
</feature>
<comment type="caution">
    <text evidence="3">The sequence shown here is derived from an EMBL/GenBank/DDBJ whole genome shotgun (WGS) entry which is preliminary data.</text>
</comment>
<keyword evidence="4" id="KW-1185">Reference proteome</keyword>
<gene>
    <name evidence="3" type="ORF">Hypma_013909</name>
</gene>
<feature type="transmembrane region" description="Helical" evidence="1">
    <location>
        <begin position="37"/>
        <end position="56"/>
    </location>
</feature>
<dbReference type="AlphaFoldDB" id="A0A369K649"/>
<name>A0A369K649_HYPMA</name>
<keyword evidence="2" id="KW-0732">Signal</keyword>
<evidence type="ECO:0000256" key="2">
    <source>
        <dbReference type="SAM" id="SignalP"/>
    </source>
</evidence>
<keyword evidence="1" id="KW-0812">Transmembrane</keyword>
<reference evidence="3" key="1">
    <citation type="submission" date="2018-04" db="EMBL/GenBank/DDBJ databases">
        <title>Whole genome sequencing of Hypsizygus marmoreus.</title>
        <authorList>
            <person name="Choi I.-G."/>
            <person name="Min B."/>
            <person name="Kim J.-G."/>
            <person name="Kim S."/>
            <person name="Oh Y.-L."/>
            <person name="Kong W.-S."/>
            <person name="Park H."/>
            <person name="Jeong J."/>
            <person name="Song E.-S."/>
        </authorList>
    </citation>
    <scope>NUCLEOTIDE SEQUENCE [LARGE SCALE GENOMIC DNA]</scope>
    <source>
        <strain evidence="3">51987-8</strain>
    </source>
</reference>
<dbReference type="EMBL" id="LUEZ02000009">
    <property type="protein sequence ID" value="RDB30091.1"/>
    <property type="molecule type" value="Genomic_DNA"/>
</dbReference>
<evidence type="ECO:0000313" key="3">
    <source>
        <dbReference type="EMBL" id="RDB30091.1"/>
    </source>
</evidence>
<evidence type="ECO:0000313" key="4">
    <source>
        <dbReference type="Proteomes" id="UP000076154"/>
    </source>
</evidence>
<feature type="signal peptide" evidence="2">
    <location>
        <begin position="1"/>
        <end position="21"/>
    </location>
</feature>
<keyword evidence="1" id="KW-0472">Membrane</keyword>
<organism evidence="3 4">
    <name type="scientific">Hypsizygus marmoreus</name>
    <name type="common">White beech mushroom</name>
    <name type="synonym">Agaricus marmoreus</name>
    <dbReference type="NCBI Taxonomy" id="39966"/>
    <lineage>
        <taxon>Eukaryota</taxon>
        <taxon>Fungi</taxon>
        <taxon>Dikarya</taxon>
        <taxon>Basidiomycota</taxon>
        <taxon>Agaricomycotina</taxon>
        <taxon>Agaricomycetes</taxon>
        <taxon>Agaricomycetidae</taxon>
        <taxon>Agaricales</taxon>
        <taxon>Tricholomatineae</taxon>
        <taxon>Lyophyllaceae</taxon>
        <taxon>Hypsizygus</taxon>
    </lineage>
</organism>
<keyword evidence="1" id="KW-1133">Transmembrane helix</keyword>
<proteinExistence type="predicted"/>
<sequence>MSLSLVPFLFVVTACIPDVAAAGPLNVNPVNTVTFSLYIALIAYTLFQAFRAFGILQRPQPRSGPNEIPFSPYRVPYAKIFLSTLTLLACYILQVIWIPIDFPTIAME</sequence>
<dbReference type="InParanoid" id="A0A369K649"/>
<feature type="chain" id="PRO_5016935406" evidence="2">
    <location>
        <begin position="22"/>
        <end position="108"/>
    </location>
</feature>
<dbReference type="Proteomes" id="UP000076154">
    <property type="component" value="Unassembled WGS sequence"/>
</dbReference>
<dbReference type="OrthoDB" id="3047672at2759"/>